<dbReference type="GeneID" id="65108265"/>
<name>A0A2Z5ZCD1_9CAUD</name>
<accession>A0A2Z5ZCD1</accession>
<dbReference type="KEGG" id="vg:65108265"/>
<dbReference type="RefSeq" id="YP_010090773.1">
    <property type="nucleotide sequence ID" value="NC_055721.1"/>
</dbReference>
<proteinExistence type="predicted"/>
<keyword evidence="2" id="KW-1185">Reference proteome</keyword>
<organism evidence="1 2">
    <name type="scientific">Escherichia phage EcS1</name>
    <dbReference type="NCBI Taxonomy" id="2083276"/>
    <lineage>
        <taxon>Viruses</taxon>
        <taxon>Duplodnaviria</taxon>
        <taxon>Heunggongvirae</taxon>
        <taxon>Uroviricota</taxon>
        <taxon>Caudoviricetes</taxon>
        <taxon>Pantevenvirales</taxon>
        <taxon>Straboviridae</taxon>
        <taxon>Tevenvirinae</taxon>
        <taxon>Kagamiyamavirus</taxon>
        <taxon>Kagamiyamavirus ecs1</taxon>
    </lineage>
</organism>
<protein>
    <recommendedName>
        <fullName evidence="3">Nucleotide reductase subunit C</fullName>
    </recommendedName>
</protein>
<evidence type="ECO:0000313" key="2">
    <source>
        <dbReference type="Proteomes" id="UP000250157"/>
    </source>
</evidence>
<dbReference type="EMBL" id="LC371242">
    <property type="protein sequence ID" value="BBC78126.1"/>
    <property type="molecule type" value="Genomic_DNA"/>
</dbReference>
<sequence>MTNAEILKEILEDHNGYSENYDFDDTEYLEEIEDDEWTQNHKYQYRNMIYWSHKHNVYIQVCESRSGSYHSDWYYSDPDVYIVEKQEKVVTHTVTSWVQV</sequence>
<evidence type="ECO:0000313" key="1">
    <source>
        <dbReference type="EMBL" id="BBC78126.1"/>
    </source>
</evidence>
<evidence type="ECO:0008006" key="3">
    <source>
        <dbReference type="Google" id="ProtNLM"/>
    </source>
</evidence>
<reference evidence="1 2" key="1">
    <citation type="submission" date="2018-02" db="EMBL/GenBank/DDBJ databases">
        <title>Full genome sequencing of a novel polyvalent bacteriophage as one of T4-Family member.</title>
        <authorList>
            <person name="Kawasaki T."/>
            <person name="Saad A.M."/>
            <person name="Yamada T."/>
        </authorList>
    </citation>
    <scope>NUCLEOTIDE SEQUENCE [LARGE SCALE GENOMIC DNA]</scope>
    <source>
        <strain evidence="1 2">EcS1</strain>
    </source>
</reference>
<dbReference type="Proteomes" id="UP000250157">
    <property type="component" value="Segment"/>
</dbReference>